<evidence type="ECO:0000256" key="2">
    <source>
        <dbReference type="SAM" id="SignalP"/>
    </source>
</evidence>
<feature type="chain" id="PRO_5014701710" evidence="2">
    <location>
        <begin position="27"/>
        <end position="69"/>
    </location>
</feature>
<keyword evidence="2" id="KW-0732">Signal</keyword>
<evidence type="ECO:0000313" key="3">
    <source>
        <dbReference type="EMBL" id="MBW76382.1"/>
    </source>
</evidence>
<accession>A0A2M4DFM4</accession>
<dbReference type="AlphaFoldDB" id="A0A2M4DFM4"/>
<feature type="signal peptide" evidence="2">
    <location>
        <begin position="1"/>
        <end position="26"/>
    </location>
</feature>
<evidence type="ECO:0000256" key="1">
    <source>
        <dbReference type="SAM" id="MobiDB-lite"/>
    </source>
</evidence>
<reference evidence="3" key="1">
    <citation type="submission" date="2018-01" db="EMBL/GenBank/DDBJ databases">
        <title>An insight into the sialome of Amazonian anophelines.</title>
        <authorList>
            <person name="Ribeiro J.M."/>
            <person name="Scarpassa V."/>
            <person name="Calvo E."/>
        </authorList>
    </citation>
    <scope>NUCLEOTIDE SEQUENCE</scope>
</reference>
<sequence length="69" mass="7680">MRTRTIRFRCCCCYCCCLMLWPLSASESHLVASSALEESKSPPSLRYVRPAPTPGSHRRIATGSCRCQG</sequence>
<feature type="region of interest" description="Disordered" evidence="1">
    <location>
        <begin position="36"/>
        <end position="69"/>
    </location>
</feature>
<protein>
    <submittedName>
        <fullName evidence="3">Putative secreted protein</fullName>
    </submittedName>
</protein>
<dbReference type="EMBL" id="GGFL01012204">
    <property type="protein sequence ID" value="MBW76382.1"/>
    <property type="molecule type" value="Transcribed_RNA"/>
</dbReference>
<organism evidence="3">
    <name type="scientific">Anopheles darlingi</name>
    <name type="common">Mosquito</name>
    <dbReference type="NCBI Taxonomy" id="43151"/>
    <lineage>
        <taxon>Eukaryota</taxon>
        <taxon>Metazoa</taxon>
        <taxon>Ecdysozoa</taxon>
        <taxon>Arthropoda</taxon>
        <taxon>Hexapoda</taxon>
        <taxon>Insecta</taxon>
        <taxon>Pterygota</taxon>
        <taxon>Neoptera</taxon>
        <taxon>Endopterygota</taxon>
        <taxon>Diptera</taxon>
        <taxon>Nematocera</taxon>
        <taxon>Culicoidea</taxon>
        <taxon>Culicidae</taxon>
        <taxon>Anophelinae</taxon>
        <taxon>Anopheles</taxon>
    </lineage>
</organism>
<name>A0A2M4DFM4_ANODA</name>
<proteinExistence type="predicted"/>